<gene>
    <name evidence="2" type="ORF">PIB30_027032</name>
</gene>
<feature type="coiled-coil region" evidence="1">
    <location>
        <begin position="69"/>
        <end position="96"/>
    </location>
</feature>
<organism evidence="2 3">
    <name type="scientific">Stylosanthes scabra</name>
    <dbReference type="NCBI Taxonomy" id="79078"/>
    <lineage>
        <taxon>Eukaryota</taxon>
        <taxon>Viridiplantae</taxon>
        <taxon>Streptophyta</taxon>
        <taxon>Embryophyta</taxon>
        <taxon>Tracheophyta</taxon>
        <taxon>Spermatophyta</taxon>
        <taxon>Magnoliopsida</taxon>
        <taxon>eudicotyledons</taxon>
        <taxon>Gunneridae</taxon>
        <taxon>Pentapetalae</taxon>
        <taxon>rosids</taxon>
        <taxon>fabids</taxon>
        <taxon>Fabales</taxon>
        <taxon>Fabaceae</taxon>
        <taxon>Papilionoideae</taxon>
        <taxon>50 kb inversion clade</taxon>
        <taxon>dalbergioids sensu lato</taxon>
        <taxon>Dalbergieae</taxon>
        <taxon>Pterocarpus clade</taxon>
        <taxon>Stylosanthes</taxon>
    </lineage>
</organism>
<accession>A0ABU6RB49</accession>
<name>A0ABU6RB49_9FABA</name>
<evidence type="ECO:0000256" key="1">
    <source>
        <dbReference type="SAM" id="Coils"/>
    </source>
</evidence>
<keyword evidence="1" id="KW-0175">Coiled coil</keyword>
<evidence type="ECO:0000313" key="2">
    <source>
        <dbReference type="EMBL" id="MED6121096.1"/>
    </source>
</evidence>
<keyword evidence="3" id="KW-1185">Reference proteome</keyword>
<dbReference type="EMBL" id="JASCZI010030311">
    <property type="protein sequence ID" value="MED6121096.1"/>
    <property type="molecule type" value="Genomic_DNA"/>
</dbReference>
<proteinExistence type="predicted"/>
<comment type="caution">
    <text evidence="2">The sequence shown here is derived from an EMBL/GenBank/DDBJ whole genome shotgun (WGS) entry which is preliminary data.</text>
</comment>
<evidence type="ECO:0000313" key="3">
    <source>
        <dbReference type="Proteomes" id="UP001341840"/>
    </source>
</evidence>
<dbReference type="Proteomes" id="UP001341840">
    <property type="component" value="Unassembled WGS sequence"/>
</dbReference>
<reference evidence="2 3" key="1">
    <citation type="journal article" date="2023" name="Plants (Basel)">
        <title>Bridging the Gap: Combining Genomics and Transcriptomics Approaches to Understand Stylosanthes scabra, an Orphan Legume from the Brazilian Caatinga.</title>
        <authorList>
            <person name="Ferreira-Neto J.R.C."/>
            <person name="da Silva M.D."/>
            <person name="Binneck E."/>
            <person name="de Melo N.F."/>
            <person name="da Silva R.H."/>
            <person name="de Melo A.L.T.M."/>
            <person name="Pandolfi V."/>
            <person name="Bustamante F.O."/>
            <person name="Brasileiro-Vidal A.C."/>
            <person name="Benko-Iseppon A.M."/>
        </authorList>
    </citation>
    <scope>NUCLEOTIDE SEQUENCE [LARGE SCALE GENOMIC DNA]</scope>
    <source>
        <tissue evidence="2">Leaves</tissue>
    </source>
</reference>
<protein>
    <recommendedName>
        <fullName evidence="4">Zinc finger GRF-type domain-containing protein</fullName>
    </recommendedName>
</protein>
<sequence length="101" mass="10794">MSVALPGVHAGCQAGVPIREGRDSSPLDACVGHMPSCTNPPPTSTPHCRYFAWLDECVPSFVVNGAANREEVLEGLLKLEEKIVELERVVAESNSGDEYVG</sequence>
<evidence type="ECO:0008006" key="4">
    <source>
        <dbReference type="Google" id="ProtNLM"/>
    </source>
</evidence>